<dbReference type="AlphaFoldDB" id="X1GI27"/>
<feature type="non-terminal residue" evidence="1">
    <location>
        <position position="127"/>
    </location>
</feature>
<protein>
    <submittedName>
        <fullName evidence="1">Uncharacterized protein</fullName>
    </submittedName>
</protein>
<name>X1GI27_9ZZZZ</name>
<gene>
    <name evidence="1" type="ORF">S03H2_17586</name>
</gene>
<reference evidence="1" key="1">
    <citation type="journal article" date="2014" name="Front. Microbiol.">
        <title>High frequency of phylogenetically diverse reductive dehalogenase-homologous genes in deep subseafloor sedimentary metagenomes.</title>
        <authorList>
            <person name="Kawai M."/>
            <person name="Futagami T."/>
            <person name="Toyoda A."/>
            <person name="Takaki Y."/>
            <person name="Nishi S."/>
            <person name="Hori S."/>
            <person name="Arai W."/>
            <person name="Tsubouchi T."/>
            <person name="Morono Y."/>
            <person name="Uchiyama I."/>
            <person name="Ito T."/>
            <person name="Fujiyama A."/>
            <person name="Inagaki F."/>
            <person name="Takami H."/>
        </authorList>
    </citation>
    <scope>NUCLEOTIDE SEQUENCE</scope>
    <source>
        <strain evidence="1">Expedition CK06-06</strain>
    </source>
</reference>
<accession>X1GI27</accession>
<sequence>MIEMTYRRWGRDNPQVRAVEDWNAHLDVLDGISGVLVNATVVTTDDETATLPSSLRHRNLVAPDLHIPNLHDPTHRVGATDPLQVGVPSDIGVANAQGAQTDFVRRDHVHNHPAGLGVDLHHPQIHA</sequence>
<comment type="caution">
    <text evidence="1">The sequence shown here is derived from an EMBL/GenBank/DDBJ whole genome shotgun (WGS) entry which is preliminary data.</text>
</comment>
<dbReference type="EMBL" id="BARU01009085">
    <property type="protein sequence ID" value="GAH32678.1"/>
    <property type="molecule type" value="Genomic_DNA"/>
</dbReference>
<proteinExistence type="predicted"/>
<organism evidence="1">
    <name type="scientific">marine sediment metagenome</name>
    <dbReference type="NCBI Taxonomy" id="412755"/>
    <lineage>
        <taxon>unclassified sequences</taxon>
        <taxon>metagenomes</taxon>
        <taxon>ecological metagenomes</taxon>
    </lineage>
</organism>
<evidence type="ECO:0000313" key="1">
    <source>
        <dbReference type="EMBL" id="GAH32678.1"/>
    </source>
</evidence>